<dbReference type="Pfam" id="PF01408">
    <property type="entry name" value="GFO_IDH_MocA"/>
    <property type="match status" value="1"/>
</dbReference>
<proteinExistence type="predicted"/>
<dbReference type="SUPFAM" id="SSF55347">
    <property type="entry name" value="Glyceraldehyde-3-phosphate dehydrogenase-like, C-terminal domain"/>
    <property type="match status" value="1"/>
</dbReference>
<dbReference type="Gene3D" id="3.40.50.720">
    <property type="entry name" value="NAD(P)-binding Rossmann-like Domain"/>
    <property type="match status" value="1"/>
</dbReference>
<dbReference type="EMBL" id="BQKK01000001">
    <property type="protein sequence ID" value="GJN41846.1"/>
    <property type="molecule type" value="Genomic_DNA"/>
</dbReference>
<dbReference type="GO" id="GO:0000166">
    <property type="term" value="F:nucleotide binding"/>
    <property type="evidence" value="ECO:0007669"/>
    <property type="project" value="InterPro"/>
</dbReference>
<dbReference type="Pfam" id="PF22725">
    <property type="entry name" value="GFO_IDH_MocA_C3"/>
    <property type="match status" value="1"/>
</dbReference>
<reference evidence="4" key="1">
    <citation type="submission" date="2021-12" db="EMBL/GenBank/DDBJ databases">
        <title>Draft genome sequence of Corynebacterium ammoniagenes strain T-723.</title>
        <authorList>
            <person name="Matsuzawa M."/>
            <person name="Hiratani M."/>
            <person name="Abe I."/>
            <person name="Tsuji Y."/>
            <person name="Nakamura J."/>
        </authorList>
    </citation>
    <scope>NUCLEOTIDE SEQUENCE</scope>
    <source>
        <strain evidence="4">T-723</strain>
    </source>
</reference>
<accession>A0AAV5G446</accession>
<dbReference type="AlphaFoldDB" id="A0AAV5G446"/>
<gene>
    <name evidence="4" type="ORF">CAT723_03250</name>
</gene>
<dbReference type="SUPFAM" id="SSF51735">
    <property type="entry name" value="NAD(P)-binding Rossmann-fold domains"/>
    <property type="match status" value="1"/>
</dbReference>
<feature type="domain" description="GFO/IDH/MocA-like oxidoreductase" evidence="3">
    <location>
        <begin position="144"/>
        <end position="291"/>
    </location>
</feature>
<dbReference type="InterPro" id="IPR036291">
    <property type="entry name" value="NAD(P)-bd_dom_sf"/>
</dbReference>
<dbReference type="InterPro" id="IPR055170">
    <property type="entry name" value="GFO_IDH_MocA-like_dom"/>
</dbReference>
<dbReference type="PANTHER" id="PTHR43818">
    <property type="entry name" value="BCDNA.GH03377"/>
    <property type="match status" value="1"/>
</dbReference>
<evidence type="ECO:0000313" key="4">
    <source>
        <dbReference type="EMBL" id="GJN41846.1"/>
    </source>
</evidence>
<comment type="caution">
    <text evidence="4">The sequence shown here is derived from an EMBL/GenBank/DDBJ whole genome shotgun (WGS) entry which is preliminary data.</text>
</comment>
<dbReference type="Gene3D" id="3.30.360.10">
    <property type="entry name" value="Dihydrodipicolinate Reductase, domain 2"/>
    <property type="match status" value="1"/>
</dbReference>
<feature type="domain" description="Gfo/Idh/MocA-like oxidoreductase N-terminal" evidence="2">
    <location>
        <begin position="9"/>
        <end position="135"/>
    </location>
</feature>
<name>A0AAV5G446_CORAM</name>
<protein>
    <submittedName>
        <fullName evidence="4">Oxidoreductase</fullName>
    </submittedName>
</protein>
<dbReference type="InterPro" id="IPR050463">
    <property type="entry name" value="Gfo/Idh/MocA_oxidrdct_glycsds"/>
</dbReference>
<dbReference type="PANTHER" id="PTHR43818:SF11">
    <property type="entry name" value="BCDNA.GH03377"/>
    <property type="match status" value="1"/>
</dbReference>
<evidence type="ECO:0000259" key="3">
    <source>
        <dbReference type="Pfam" id="PF22725"/>
    </source>
</evidence>
<dbReference type="Proteomes" id="UP001054925">
    <property type="component" value="Unassembled WGS sequence"/>
</dbReference>
<dbReference type="GO" id="GO:0016491">
    <property type="term" value="F:oxidoreductase activity"/>
    <property type="evidence" value="ECO:0007669"/>
    <property type="project" value="UniProtKB-KW"/>
</dbReference>
<keyword evidence="1" id="KW-0560">Oxidoreductase</keyword>
<sequence>MSVESRTLNAGVISLGWMGRLHSRSYLAVKHHFSDLPVNVVLHTAADPDEGGRRHATEALGFLHAVSDYKELLANPDIDVVSICSPNFLHHEIALAAIEAGKPFWIEKPMGRSATESKEIAQGANEAGLVTSVGFNYRHVPAIAEARRLVHAGEIGTITNVRVSFKADYSADPLGALTWRFKTELAGSGVLGDLMSHGFDLAQYIVGKIDSVTATNGIFIQQRPLPSAKAASHFSQGSDDAPKGEVENEDYTAVLGRFESGALGVFESSRVAVGPRAEYIVEVYGTRGSLRWNFHRLNELEFADTADGYRTIMSGPNFGDFSRFQPGAGTGMGFDNLKAIEAYLFLKSVVENKQYAPSVGDGWAAAEVADAALESAESGQWVDIKPVDVPTTYGQKL</sequence>
<evidence type="ECO:0000259" key="2">
    <source>
        <dbReference type="Pfam" id="PF01408"/>
    </source>
</evidence>
<dbReference type="InterPro" id="IPR000683">
    <property type="entry name" value="Gfo/Idh/MocA-like_OxRdtase_N"/>
</dbReference>
<evidence type="ECO:0000313" key="5">
    <source>
        <dbReference type="Proteomes" id="UP001054925"/>
    </source>
</evidence>
<organism evidence="4 5">
    <name type="scientific">Corynebacterium ammoniagenes</name>
    <name type="common">Brevibacterium ammoniagenes</name>
    <dbReference type="NCBI Taxonomy" id="1697"/>
    <lineage>
        <taxon>Bacteria</taxon>
        <taxon>Bacillati</taxon>
        <taxon>Actinomycetota</taxon>
        <taxon>Actinomycetes</taxon>
        <taxon>Mycobacteriales</taxon>
        <taxon>Corynebacteriaceae</taxon>
        <taxon>Corynebacterium</taxon>
    </lineage>
</organism>
<evidence type="ECO:0000256" key="1">
    <source>
        <dbReference type="ARBA" id="ARBA00023002"/>
    </source>
</evidence>
<dbReference type="RefSeq" id="WP_236163481.1">
    <property type="nucleotide sequence ID" value="NZ_BQKK01000001.1"/>
</dbReference>